<dbReference type="Proteomes" id="UP000197290">
    <property type="component" value="Unassembled WGS sequence"/>
</dbReference>
<accession>A0A245ZCZ9</accession>
<name>A0A245ZCZ9_9SPHN</name>
<evidence type="ECO:0000313" key="2">
    <source>
        <dbReference type="EMBL" id="OWK27563.1"/>
    </source>
</evidence>
<dbReference type="RefSeq" id="WP_088368548.1">
    <property type="nucleotide sequence ID" value="NZ_NBBI01000013.1"/>
</dbReference>
<feature type="region of interest" description="Disordered" evidence="1">
    <location>
        <begin position="1"/>
        <end position="51"/>
    </location>
</feature>
<feature type="compositionally biased region" description="Polar residues" evidence="1">
    <location>
        <begin position="1"/>
        <end position="24"/>
    </location>
</feature>
<dbReference type="EMBL" id="NBBI01000013">
    <property type="protein sequence ID" value="OWK27563.1"/>
    <property type="molecule type" value="Genomic_DNA"/>
</dbReference>
<protein>
    <submittedName>
        <fullName evidence="2">Uncharacterized protein</fullName>
    </submittedName>
</protein>
<gene>
    <name evidence="2" type="ORF">SPDO_32460</name>
</gene>
<evidence type="ECO:0000313" key="3">
    <source>
        <dbReference type="Proteomes" id="UP000197290"/>
    </source>
</evidence>
<comment type="caution">
    <text evidence="2">The sequence shown here is derived from an EMBL/GenBank/DDBJ whole genome shotgun (WGS) entry which is preliminary data.</text>
</comment>
<sequence length="220" mass="24318">MTTTYREQPSTASDPGRFSSTAYEQQRVAHLVLGSPRPTPDPPKKPKGMSKLEWRATRERLRQEATRLAPGIEERVALREAWRGIAGTPETNEHAVVVASREGALARLVQTGALDAHQLAAAQDIATAYTLITADVAVRTAKLERSTGGGPNAASAERIARVLLERAYTQWRADVAPHADMLLAIIVDDVGLTAAARRWRMSNRRTRSLLTLSLDRWRRH</sequence>
<reference evidence="2 3" key="1">
    <citation type="submission" date="2017-03" db="EMBL/GenBank/DDBJ databases">
        <title>Genome sequence of Sphingomonas dokdonensis DSM 21029.</title>
        <authorList>
            <person name="Poehlein A."/>
            <person name="Wuebbeler J.H."/>
            <person name="Steinbuechel A."/>
            <person name="Daniel R."/>
        </authorList>
    </citation>
    <scope>NUCLEOTIDE SEQUENCE [LARGE SCALE GENOMIC DNA]</scope>
    <source>
        <strain evidence="2 3">DSM 21029</strain>
    </source>
</reference>
<dbReference type="OrthoDB" id="7557132at2"/>
<keyword evidence="3" id="KW-1185">Reference proteome</keyword>
<proteinExistence type="predicted"/>
<dbReference type="AlphaFoldDB" id="A0A245ZCZ9"/>
<organism evidence="2 3">
    <name type="scientific">Sphingomonas dokdonensis</name>
    <dbReference type="NCBI Taxonomy" id="344880"/>
    <lineage>
        <taxon>Bacteria</taxon>
        <taxon>Pseudomonadati</taxon>
        <taxon>Pseudomonadota</taxon>
        <taxon>Alphaproteobacteria</taxon>
        <taxon>Sphingomonadales</taxon>
        <taxon>Sphingomonadaceae</taxon>
        <taxon>Sphingomonas</taxon>
    </lineage>
</organism>
<evidence type="ECO:0000256" key="1">
    <source>
        <dbReference type="SAM" id="MobiDB-lite"/>
    </source>
</evidence>